<feature type="region of interest" description="Disordered" evidence="1">
    <location>
        <begin position="727"/>
        <end position="760"/>
    </location>
</feature>
<protein>
    <submittedName>
        <fullName evidence="3">Trichohyalin, putative</fullName>
    </submittedName>
</protein>
<feature type="region of interest" description="Disordered" evidence="1">
    <location>
        <begin position="789"/>
        <end position="844"/>
    </location>
</feature>
<proteinExistence type="predicted"/>
<evidence type="ECO:0000256" key="1">
    <source>
        <dbReference type="SAM" id="MobiDB-lite"/>
    </source>
</evidence>
<evidence type="ECO:0000313" key="3">
    <source>
        <dbReference type="EMBL" id="CEL76591.1"/>
    </source>
</evidence>
<feature type="compositionally biased region" description="Basic and acidic residues" evidence="1">
    <location>
        <begin position="1527"/>
        <end position="1716"/>
    </location>
</feature>
<feature type="compositionally biased region" description="Basic and acidic residues" evidence="1">
    <location>
        <begin position="698"/>
        <end position="714"/>
    </location>
</feature>
<feature type="compositionally biased region" description="Basic and acidic residues" evidence="1">
    <location>
        <begin position="1425"/>
        <end position="1462"/>
    </location>
</feature>
<sequence>MGLFAFLSRRCLLLLFFAVLLSGEDWIRPTLAAATPPSLGGANVRARRARRKLKQSAEAVKVSELGQELVKAVVEESGKPEAEILPAGGERALVTEMAVAEGIQVTQSSSDTVRVFGASLMRRLVALTGNWHLKELPGLERVLISRTPPAGDERHGRASACVSVTGFDASEDPAPIIFVNGLEFVQMLFMVMATMHQASTLTETKDLLAFIPLLSTWRLVAQLQMLYYTFLAVPLHVALKVLEEEVLPSLSGDAKADAETKLAELQRISEAVKEHAPAVVSPKDLTIQLDTSDATEKAIVSACVKQDIPLVRYGKTSLFLKNALKSRSSFFQTLHKGGAHAEDTVGELVQHAVLSYFESHEKSLSVGEFMKPDFWENEEEAAVTLDQVLEMTNKEVQNAFLRMQDRLDGQVTSEELSRVLTSEYMTSEEAVKRLSNVFAEGIKQAEKEIGLFYERHDARGLCELVRTADVKKHPWISHVIYMYAELSRFCKKNEKFCQELLACLEEKPPELTAAMQTFEMSRLLKSILATTSKRGSEALAQSFASELKAEAKEIESIESAKSEEAQASETSSGSEAGSASGSAASGEAGEARASAKETGKEEAAAASKAATLSEEGRAFLSDVSHFRETLRLTDLGMVRASLQAMRNYALYRHQDVGVLARVASDCYFLEESESVKEELREAKKRLLLESSSGPEGVSHGDERQEKHSPTKDVSKQSFAEQLMKHVESHADSMEDSASADSRKKSETHESDSSSSFVETPLEQQRPFSLLPAVSSFFSLQSLRPSVSSLSSASLSSSPLSSSSSFIQTSAALGTKHRKSKTKKKSRKRKNKKKQSSPVAGKTTLEDVLRRHRAVACFVVAAEAPHMLSHHSPYDMKTPAKAARVVSKTQEQLRSSWKNTIFSESPVQKAHAEALMSYGVAPLSVDILVEKRERVVAWLKAEVGTLFNKCGDPGRPSSGLSPSHARQSLQLFQFSSSDLVLLQSLFDEVCAHITVKKELPSMTTPMALSEKIMKIPGELNGFFASICAEESKAGQDEREKDLETASGLWRLGRERCHSRKPGGLAKRSSFLISFVQLEESEVALRRRRVVQATEITSYEVANRQPTCIFVISRAVSCSAKPARTPEGFVSKRRKRANSREDAASVTKEGAALAPLVAEMLNVLGDNDFGSSFSPLFNRVLVAGEALKASNDKTPELTKALEKMETRREKDARDVNKSLFMSTPPGQIKLTFDVRGLRLWYSMMQVAHDAFRRRKDHKRKASVLASRMELVKGRLNVLECLARQDALTKVAAVRSSTASTKTQVFPGCANTVALLRHKRLLENTYETCQKEDASPAVKSKKRPGLGFKGKKEATPASDSASASAAGSSHSESESAAAAAHQEAPSHEAQKGLGSRPLGSAEGSRASADFLSRSSSLTLPGSRGHFARAADHDRGRSQTKKTKEEREEERRKKKEEKKARKEKAAQRKAQAALAHAAKKDGSATRKQRKAQARLLKKASQPKGDTGTHVEHGTPEEKAKQQEPGTYAHQTHREGKDHEHGKHGEGKHHEHDKQAEGKHHEHDKHAEGKHHEHGKHAEGKHAEGTHHEHDKHAEGKHHEHGKHAEGKHHEHDKHAEGEHAEGKHHEHDKHAEGEHAEGKHHEHGKHGEGKHAEGKHHEHGKHAEGKHAEGTHHEHGKHAEGKHAEGTHHEHGKHAEGKHAEGTHHEHGKHAEGKHDEHGKHGGGKSPAGHKESEGSASASSTSAVQLFDRSSPLLRHQRWERGIESHF</sequence>
<feature type="compositionally biased region" description="Low complexity" evidence="1">
    <location>
        <begin position="789"/>
        <end position="804"/>
    </location>
</feature>
<feature type="compositionally biased region" description="Low complexity" evidence="1">
    <location>
        <begin position="565"/>
        <end position="588"/>
    </location>
</feature>
<name>A0A0F7V743_TOXGV</name>
<reference evidence="3" key="1">
    <citation type="journal article" date="2015" name="PLoS ONE">
        <title>Comprehensive Evaluation of Toxoplasma gondii VEG and Neospora caninum LIV Genomes with Tachyzoite Stage Transcriptome and Proteome Defines Novel Transcript Features.</title>
        <authorList>
            <person name="Ramaprasad A."/>
            <person name="Mourier T."/>
            <person name="Naeem R."/>
            <person name="Malas T.B."/>
            <person name="Moussa E."/>
            <person name="Panigrahi A."/>
            <person name="Vermont S.J."/>
            <person name="Otto T.D."/>
            <person name="Wastling J."/>
            <person name="Pain A."/>
        </authorList>
    </citation>
    <scope>NUCLEOTIDE SEQUENCE</scope>
    <source>
        <strain evidence="3">VEG</strain>
    </source>
</reference>
<dbReference type="EMBL" id="LN714500">
    <property type="protein sequence ID" value="CEL76591.1"/>
    <property type="molecule type" value="Genomic_DNA"/>
</dbReference>
<feature type="compositionally biased region" description="Low complexity" evidence="1">
    <location>
        <begin position="1352"/>
        <end position="1380"/>
    </location>
</feature>
<feature type="region of interest" description="Disordered" evidence="1">
    <location>
        <begin position="1327"/>
        <end position="1764"/>
    </location>
</feature>
<feature type="compositionally biased region" description="Basic and acidic residues" evidence="1">
    <location>
        <begin position="1754"/>
        <end position="1764"/>
    </location>
</feature>
<feature type="chain" id="PRO_5002523764" evidence="2">
    <location>
        <begin position="24"/>
        <end position="1764"/>
    </location>
</feature>
<feature type="compositionally biased region" description="Basic residues" evidence="1">
    <location>
        <begin position="814"/>
        <end position="834"/>
    </location>
</feature>
<feature type="region of interest" description="Disordered" evidence="1">
    <location>
        <begin position="557"/>
        <end position="608"/>
    </location>
</feature>
<gene>
    <name evidence="3" type="ORF">BN1205_066180</name>
</gene>
<evidence type="ECO:0000256" key="2">
    <source>
        <dbReference type="SAM" id="SignalP"/>
    </source>
</evidence>
<accession>A0A0F7V743</accession>
<feature type="signal peptide" evidence="2">
    <location>
        <begin position="1"/>
        <end position="23"/>
    </location>
</feature>
<feature type="region of interest" description="Disordered" evidence="1">
    <location>
        <begin position="688"/>
        <end position="715"/>
    </location>
</feature>
<feature type="compositionally biased region" description="Basic and acidic residues" evidence="1">
    <location>
        <begin position="1502"/>
        <end position="1517"/>
    </location>
</feature>
<keyword evidence="2" id="KW-0732">Signal</keyword>
<organism evidence="3">
    <name type="scientific">Toxoplasma gondii (strain ATCC 50861 / VEG)</name>
    <dbReference type="NCBI Taxonomy" id="432359"/>
    <lineage>
        <taxon>Eukaryota</taxon>
        <taxon>Sar</taxon>
        <taxon>Alveolata</taxon>
        <taxon>Apicomplexa</taxon>
        <taxon>Conoidasida</taxon>
        <taxon>Coccidia</taxon>
        <taxon>Eucoccidiorida</taxon>
        <taxon>Eimeriorina</taxon>
        <taxon>Sarcocystidae</taxon>
        <taxon>Toxoplasma</taxon>
    </lineage>
</organism>
<feature type="compositionally biased region" description="Basic and acidic residues" evidence="1">
    <location>
        <begin position="589"/>
        <end position="603"/>
    </location>
</feature>
<feature type="compositionally biased region" description="Basic residues" evidence="1">
    <location>
        <begin position="1482"/>
        <end position="1493"/>
    </location>
</feature>
<feature type="compositionally biased region" description="Basic and acidic residues" evidence="1">
    <location>
        <begin position="740"/>
        <end position="751"/>
    </location>
</feature>